<name>A0AAD5ISU1_ACENE</name>
<organism evidence="1 2">
    <name type="scientific">Acer negundo</name>
    <name type="common">Box elder</name>
    <dbReference type="NCBI Taxonomy" id="4023"/>
    <lineage>
        <taxon>Eukaryota</taxon>
        <taxon>Viridiplantae</taxon>
        <taxon>Streptophyta</taxon>
        <taxon>Embryophyta</taxon>
        <taxon>Tracheophyta</taxon>
        <taxon>Spermatophyta</taxon>
        <taxon>Magnoliopsida</taxon>
        <taxon>eudicotyledons</taxon>
        <taxon>Gunneridae</taxon>
        <taxon>Pentapetalae</taxon>
        <taxon>rosids</taxon>
        <taxon>malvids</taxon>
        <taxon>Sapindales</taxon>
        <taxon>Sapindaceae</taxon>
        <taxon>Hippocastanoideae</taxon>
        <taxon>Acereae</taxon>
        <taxon>Acer</taxon>
    </lineage>
</organism>
<accession>A0AAD5ISU1</accession>
<evidence type="ECO:0000313" key="1">
    <source>
        <dbReference type="EMBL" id="KAI9176357.1"/>
    </source>
</evidence>
<gene>
    <name evidence="1" type="ORF">LWI28_001786</name>
</gene>
<sequence length="106" mass="11841">MASIGHDLTIRDRIFALVNGLDRDYKVVMVNITSLGLSYTFDEVCSLLLTHERRLEQYGHVINTDGTIPSANMAYHVLEADLNRVFASENSNVSEDYDGDEQSGSE</sequence>
<dbReference type="AlphaFoldDB" id="A0AAD5ISU1"/>
<dbReference type="EMBL" id="JAJSOW010000102">
    <property type="protein sequence ID" value="KAI9176357.1"/>
    <property type="molecule type" value="Genomic_DNA"/>
</dbReference>
<keyword evidence="2" id="KW-1185">Reference proteome</keyword>
<proteinExistence type="predicted"/>
<comment type="caution">
    <text evidence="1">The sequence shown here is derived from an EMBL/GenBank/DDBJ whole genome shotgun (WGS) entry which is preliminary data.</text>
</comment>
<reference evidence="1" key="1">
    <citation type="journal article" date="2022" name="Plant J.">
        <title>Strategies of tolerance reflected in two North American maple genomes.</title>
        <authorList>
            <person name="McEvoy S.L."/>
            <person name="Sezen U.U."/>
            <person name="Trouern-Trend A."/>
            <person name="McMahon S.M."/>
            <person name="Schaberg P.G."/>
            <person name="Yang J."/>
            <person name="Wegrzyn J.L."/>
            <person name="Swenson N.G."/>
        </authorList>
    </citation>
    <scope>NUCLEOTIDE SEQUENCE</scope>
    <source>
        <strain evidence="1">91603</strain>
    </source>
</reference>
<evidence type="ECO:0000313" key="2">
    <source>
        <dbReference type="Proteomes" id="UP001064489"/>
    </source>
</evidence>
<dbReference type="Proteomes" id="UP001064489">
    <property type="component" value="Chromosome 5"/>
</dbReference>
<protein>
    <submittedName>
        <fullName evidence="1">Uncharacterized protein</fullName>
    </submittedName>
</protein>
<reference evidence="1" key="2">
    <citation type="submission" date="2023-02" db="EMBL/GenBank/DDBJ databases">
        <authorList>
            <person name="Swenson N.G."/>
            <person name="Wegrzyn J.L."/>
            <person name="Mcevoy S.L."/>
        </authorList>
    </citation>
    <scope>NUCLEOTIDE SEQUENCE</scope>
    <source>
        <strain evidence="1">91603</strain>
        <tissue evidence="1">Leaf</tissue>
    </source>
</reference>